<sequence>MTFNSCILLHPQKASHYDITGKAYLTNNRKIDKEVDYDTFNISQRESKFVMYVLDALEDGEMNQSEVLSYLEKVKFLSEYKVGQKKAIKWLQVWGDKGKWIYEQRPSEKNAIFYRLESEAEKLAKVRIKTNRRAKTFLNYEYIQRIGGKICLKILKTH</sequence>
<dbReference type="KEGG" id="tdn:Suden_0936"/>
<name>Q30S17_SULDN</name>
<evidence type="ECO:0000313" key="1">
    <source>
        <dbReference type="EMBL" id="ABB44214.1"/>
    </source>
</evidence>
<dbReference type="STRING" id="326298.Suden_0936"/>
<accession>Q30S17</accession>
<protein>
    <submittedName>
        <fullName evidence="1">Uncharacterized protein</fullName>
    </submittedName>
</protein>
<dbReference type="Proteomes" id="UP000002714">
    <property type="component" value="Chromosome"/>
</dbReference>
<evidence type="ECO:0000313" key="2">
    <source>
        <dbReference type="Proteomes" id="UP000002714"/>
    </source>
</evidence>
<organism evidence="1 2">
    <name type="scientific">Sulfurimonas denitrificans (strain ATCC 33889 / DSM 1251)</name>
    <name type="common">Thiomicrospira denitrificans (strain ATCC 33889 / DSM 1251)</name>
    <dbReference type="NCBI Taxonomy" id="326298"/>
    <lineage>
        <taxon>Bacteria</taxon>
        <taxon>Pseudomonadati</taxon>
        <taxon>Campylobacterota</taxon>
        <taxon>Epsilonproteobacteria</taxon>
        <taxon>Campylobacterales</taxon>
        <taxon>Sulfurimonadaceae</taxon>
        <taxon>Sulfurimonas</taxon>
    </lineage>
</organism>
<proteinExistence type="predicted"/>
<reference evidence="1 2" key="1">
    <citation type="journal article" date="2008" name="Appl. Environ. Microbiol.">
        <title>Genome of the epsilonproteobacterial chemolithoautotroph Sulfurimonas denitrificans.</title>
        <authorList>
            <person name="Sievert S.M."/>
            <person name="Scott K.M."/>
            <person name="Klotz M.G."/>
            <person name="Chain P.S.G."/>
            <person name="Hauser L.J."/>
            <person name="Hemp J."/>
            <person name="Huegler M."/>
            <person name="Land M."/>
            <person name="Lapidus A."/>
            <person name="Larimer F.W."/>
            <person name="Lucas S."/>
            <person name="Malfatti S.A."/>
            <person name="Meyer F."/>
            <person name="Paulsen I.T."/>
            <person name="Ren Q."/>
            <person name="Simon J."/>
            <person name="Bailey K."/>
            <person name="Diaz E."/>
            <person name="Fitzpatrick K.A."/>
            <person name="Glover B."/>
            <person name="Gwatney N."/>
            <person name="Korajkic A."/>
            <person name="Long A."/>
            <person name="Mobberley J.M."/>
            <person name="Pantry S.N."/>
            <person name="Pazder G."/>
            <person name="Peterson S."/>
            <person name="Quintanilla J.D."/>
            <person name="Sprinkle R."/>
            <person name="Stephens J."/>
            <person name="Thomas P."/>
            <person name="Vaughn R."/>
            <person name="Weber M.J."/>
            <person name="Wooten L.L."/>
        </authorList>
    </citation>
    <scope>NUCLEOTIDE SEQUENCE [LARGE SCALE GENOMIC DNA]</scope>
    <source>
        <strain evidence="2">ATCC 33889 / DSM 1251</strain>
    </source>
</reference>
<gene>
    <name evidence="1" type="ordered locus">Suden_0936</name>
</gene>
<keyword evidence="2" id="KW-1185">Reference proteome</keyword>
<dbReference type="HOGENOM" id="CLU_1668489_0_0_7"/>
<dbReference type="AlphaFoldDB" id="Q30S17"/>
<dbReference type="EMBL" id="CP000153">
    <property type="protein sequence ID" value="ABB44214.1"/>
    <property type="molecule type" value="Genomic_DNA"/>
</dbReference>